<reference evidence="2 3" key="1">
    <citation type="journal article" date="2016" name="Genome Announc.">
        <title>Draft Genome Sequences of Five Rapidly Growing Mycobacterium Species, M. thermoresistibile, M. fortuitum subsp. acetamidolyticum, M. canariasense, M. brisbanense, and M. novocastrense.</title>
        <authorList>
            <person name="Katahira K."/>
            <person name="Ogura Y."/>
            <person name="Gotoh Y."/>
            <person name="Hayashi T."/>
        </authorList>
    </citation>
    <scope>NUCLEOTIDE SEQUENCE [LARGE SCALE GENOMIC DNA]</scope>
    <source>
        <strain evidence="2 3">JCM6362</strain>
    </source>
</reference>
<dbReference type="RefSeq" id="WP_003924392.1">
    <property type="nucleotide sequence ID" value="NZ_BCTB01000050.1"/>
</dbReference>
<evidence type="ECO:0000256" key="1">
    <source>
        <dbReference type="SAM" id="MobiDB-lite"/>
    </source>
</evidence>
<reference evidence="3" key="2">
    <citation type="submission" date="2016-02" db="EMBL/GenBank/DDBJ databases">
        <title>Draft genome sequence of five rapidly growing Mycobacterium species.</title>
        <authorList>
            <person name="Katahira K."/>
            <person name="Gotou Y."/>
            <person name="Iida K."/>
            <person name="Ogura Y."/>
            <person name="Hayashi T."/>
        </authorList>
    </citation>
    <scope>NUCLEOTIDE SEQUENCE [LARGE SCALE GENOMIC DNA]</scope>
    <source>
        <strain evidence="3">JCM6362</strain>
    </source>
</reference>
<proteinExistence type="predicted"/>
<name>A0A100XI83_MYCTH</name>
<feature type="region of interest" description="Disordered" evidence="1">
    <location>
        <begin position="42"/>
        <end position="70"/>
    </location>
</feature>
<sequence length="98" mass="10321">MAVDRYAEVSCRAAGSRMGVEEVVPDPPEVIEALRAEEIAAGKQGTRRGRSAGGILDRLGRPLPGPESQASPMIEASRLVTAVKATVHISEVAVRLDS</sequence>
<dbReference type="STRING" id="1797.RMCT_4073"/>
<dbReference type="Proteomes" id="UP000069654">
    <property type="component" value="Unassembled WGS sequence"/>
</dbReference>
<organism evidence="2 3">
    <name type="scientific">Mycolicibacterium thermoresistibile</name>
    <name type="common">Mycobacterium thermoresistibile</name>
    <dbReference type="NCBI Taxonomy" id="1797"/>
    <lineage>
        <taxon>Bacteria</taxon>
        <taxon>Bacillati</taxon>
        <taxon>Actinomycetota</taxon>
        <taxon>Actinomycetes</taxon>
        <taxon>Mycobacteriales</taxon>
        <taxon>Mycobacteriaceae</taxon>
        <taxon>Mycolicibacterium</taxon>
    </lineage>
</organism>
<evidence type="ECO:0000313" key="2">
    <source>
        <dbReference type="EMBL" id="GAT17104.1"/>
    </source>
</evidence>
<protein>
    <submittedName>
        <fullName evidence="2">Uncharacterized protein</fullName>
    </submittedName>
</protein>
<gene>
    <name evidence="2" type="ORF">RMCT_4073</name>
</gene>
<accession>A0A100XI83</accession>
<dbReference type="EMBL" id="BCTB01000050">
    <property type="protein sequence ID" value="GAT17104.1"/>
    <property type="molecule type" value="Genomic_DNA"/>
</dbReference>
<comment type="caution">
    <text evidence="2">The sequence shown here is derived from an EMBL/GenBank/DDBJ whole genome shotgun (WGS) entry which is preliminary data.</text>
</comment>
<evidence type="ECO:0000313" key="3">
    <source>
        <dbReference type="Proteomes" id="UP000069654"/>
    </source>
</evidence>
<dbReference type="AlphaFoldDB" id="A0A100XI83"/>